<keyword evidence="3" id="KW-1185">Reference proteome</keyword>
<dbReference type="Proteomes" id="UP000193944">
    <property type="component" value="Unassembled WGS sequence"/>
</dbReference>
<gene>
    <name evidence="2" type="ORF">BCR32DRAFT_270977</name>
</gene>
<dbReference type="STRING" id="1754192.A0A1Y1WUC8"/>
<comment type="caution">
    <text evidence="2">The sequence shown here is derived from an EMBL/GenBank/DDBJ whole genome shotgun (WGS) entry which is preliminary data.</text>
</comment>
<evidence type="ECO:0000313" key="3">
    <source>
        <dbReference type="Proteomes" id="UP000193944"/>
    </source>
</evidence>
<evidence type="ECO:0000256" key="1">
    <source>
        <dbReference type="SAM" id="MobiDB-lite"/>
    </source>
</evidence>
<organism evidence="2 3">
    <name type="scientific">Anaeromyces robustus</name>
    <dbReference type="NCBI Taxonomy" id="1754192"/>
    <lineage>
        <taxon>Eukaryota</taxon>
        <taxon>Fungi</taxon>
        <taxon>Fungi incertae sedis</taxon>
        <taxon>Chytridiomycota</taxon>
        <taxon>Chytridiomycota incertae sedis</taxon>
        <taxon>Neocallimastigomycetes</taxon>
        <taxon>Neocallimastigales</taxon>
        <taxon>Neocallimastigaceae</taxon>
        <taxon>Anaeromyces</taxon>
    </lineage>
</organism>
<protein>
    <submittedName>
        <fullName evidence="2">Uncharacterized protein</fullName>
    </submittedName>
</protein>
<proteinExistence type="predicted"/>
<dbReference type="OrthoDB" id="10675154at2759"/>
<feature type="region of interest" description="Disordered" evidence="1">
    <location>
        <begin position="301"/>
        <end position="335"/>
    </location>
</feature>
<dbReference type="EMBL" id="MCFG01000272">
    <property type="protein sequence ID" value="ORX76908.1"/>
    <property type="molecule type" value="Genomic_DNA"/>
</dbReference>
<name>A0A1Y1WUC8_9FUNG</name>
<accession>A0A1Y1WUC8</accession>
<sequence length="520" mass="62751">MNHIKVCQMNTKFENLIYDKFWTKEVEEEWKEMLQNKMNSNTYLRGFSGILYILGVYRNNYMKIGTKFPNGYVINHCPEIFLNSPIKTSHKHLLAFNNLEYNWNNFKRLRIFIFWAAKRKDITEYCHLTEPLDEPELKPKAESVIIQELKTNPENKNTNYLSSEERFKLLCEYTDRELPKMTFPIIFELMKKRNQAYFKKTKNLSLKDIKKENDYFENIENPFDINNSYLIPNNPNKSNFTIEIITRKNIIEDHISPIQYTNSEMSFKDNKIKEYIEISSDEESENVNKSNKNNLIEQKKRKIRQNDYSTSIGLKRKRENFKKNRKEEEEEENDDHTINIKLDEIYDTIKELKPGKLISITNDEDIKQNKKNNKKINDNNNINDNITFIDEYNNNNINRKKNISRHSKNQIKENLKYFEVLAYYYNKYFIKNCSDKRRRTSFIYSFRKTEEIYHKVFHIERFSDKNNKKKRLHYNNNNNNNNYNNNNKINNTTNNDINNIESNISNNLSETNKLKMKDEL</sequence>
<reference evidence="2 3" key="1">
    <citation type="submission" date="2016-08" db="EMBL/GenBank/DDBJ databases">
        <title>A Parts List for Fungal Cellulosomes Revealed by Comparative Genomics.</title>
        <authorList>
            <consortium name="DOE Joint Genome Institute"/>
            <person name="Haitjema C.H."/>
            <person name="Gilmore S.P."/>
            <person name="Henske J.K."/>
            <person name="Solomon K.V."/>
            <person name="De Groot R."/>
            <person name="Kuo A."/>
            <person name="Mondo S.J."/>
            <person name="Salamov A.A."/>
            <person name="Labutti K."/>
            <person name="Zhao Z."/>
            <person name="Chiniquy J."/>
            <person name="Barry K."/>
            <person name="Brewer H.M."/>
            <person name="Purvine S.O."/>
            <person name="Wright A.T."/>
            <person name="Boxma B."/>
            <person name="Van Alen T."/>
            <person name="Hackstein J.H."/>
            <person name="Baker S.E."/>
            <person name="Grigoriev I.V."/>
            <person name="O'Malley M.A."/>
        </authorList>
    </citation>
    <scope>NUCLEOTIDE SEQUENCE [LARGE SCALE GENOMIC DNA]</scope>
    <source>
        <strain evidence="2 3">S4</strain>
    </source>
</reference>
<feature type="region of interest" description="Disordered" evidence="1">
    <location>
        <begin position="473"/>
        <end position="494"/>
    </location>
</feature>
<evidence type="ECO:0000313" key="2">
    <source>
        <dbReference type="EMBL" id="ORX76908.1"/>
    </source>
</evidence>
<reference evidence="2 3" key="2">
    <citation type="submission" date="2016-08" db="EMBL/GenBank/DDBJ databases">
        <title>Pervasive Adenine N6-methylation of Active Genes in Fungi.</title>
        <authorList>
            <consortium name="DOE Joint Genome Institute"/>
            <person name="Mondo S.J."/>
            <person name="Dannebaum R.O."/>
            <person name="Kuo R.C."/>
            <person name="Labutti K."/>
            <person name="Haridas S."/>
            <person name="Kuo A."/>
            <person name="Salamov A."/>
            <person name="Ahrendt S.R."/>
            <person name="Lipzen A."/>
            <person name="Sullivan W."/>
            <person name="Andreopoulos W.B."/>
            <person name="Clum A."/>
            <person name="Lindquist E."/>
            <person name="Daum C."/>
            <person name="Ramamoorthy G.K."/>
            <person name="Gryganskyi A."/>
            <person name="Culley D."/>
            <person name="Magnuson J.K."/>
            <person name="James T.Y."/>
            <person name="O'Malley M.A."/>
            <person name="Stajich J.E."/>
            <person name="Spatafora J.W."/>
            <person name="Visel A."/>
            <person name="Grigoriev I.V."/>
        </authorList>
    </citation>
    <scope>NUCLEOTIDE SEQUENCE [LARGE SCALE GENOMIC DNA]</scope>
    <source>
        <strain evidence="2 3">S4</strain>
    </source>
</reference>
<dbReference type="AlphaFoldDB" id="A0A1Y1WUC8"/>
<feature type="compositionally biased region" description="Low complexity" evidence="1">
    <location>
        <begin position="474"/>
        <end position="494"/>
    </location>
</feature>